<protein>
    <submittedName>
        <fullName evidence="1">DUF488 family protein</fullName>
    </submittedName>
</protein>
<reference evidence="1" key="1">
    <citation type="submission" date="2023-06" db="EMBL/GenBank/DDBJ databases">
        <authorList>
            <person name="Jiang Y."/>
            <person name="Liu Q."/>
        </authorList>
    </citation>
    <scope>NUCLEOTIDE SEQUENCE</scope>
    <source>
        <strain evidence="1">CGMCC 1.12090</strain>
    </source>
</reference>
<comment type="caution">
    <text evidence="1">The sequence shown here is derived from an EMBL/GenBank/DDBJ whole genome shotgun (WGS) entry which is preliminary data.</text>
</comment>
<dbReference type="Pfam" id="PF22752">
    <property type="entry name" value="DUF488-N3i"/>
    <property type="match status" value="1"/>
</dbReference>
<evidence type="ECO:0000313" key="1">
    <source>
        <dbReference type="EMBL" id="MDO1536648.1"/>
    </source>
</evidence>
<gene>
    <name evidence="1" type="ORF">Q2T77_30680</name>
</gene>
<evidence type="ECO:0000313" key="2">
    <source>
        <dbReference type="Proteomes" id="UP001169027"/>
    </source>
</evidence>
<keyword evidence="2" id="KW-1185">Reference proteome</keyword>
<proteinExistence type="predicted"/>
<dbReference type="PANTHER" id="PTHR36849:SF1">
    <property type="entry name" value="CYTOPLASMIC PROTEIN"/>
    <property type="match status" value="1"/>
</dbReference>
<dbReference type="InterPro" id="IPR052552">
    <property type="entry name" value="YeaO-like"/>
</dbReference>
<dbReference type="PANTHER" id="PTHR36849">
    <property type="entry name" value="CYTOPLASMIC PROTEIN-RELATED"/>
    <property type="match status" value="1"/>
</dbReference>
<dbReference type="EMBL" id="JAUKVY010000030">
    <property type="protein sequence ID" value="MDO1536648.1"/>
    <property type="molecule type" value="Genomic_DNA"/>
</dbReference>
<organism evidence="1 2">
    <name type="scientific">Variovorax ginsengisoli</name>
    <dbReference type="NCBI Taxonomy" id="363844"/>
    <lineage>
        <taxon>Bacteria</taxon>
        <taxon>Pseudomonadati</taxon>
        <taxon>Pseudomonadota</taxon>
        <taxon>Betaproteobacteria</taxon>
        <taxon>Burkholderiales</taxon>
        <taxon>Comamonadaceae</taxon>
        <taxon>Variovorax</taxon>
    </lineage>
</organism>
<dbReference type="Proteomes" id="UP001169027">
    <property type="component" value="Unassembled WGS sequence"/>
</dbReference>
<sequence>MLTPLLTRLAGPSFHEKIPIRVGMRQTVTLKRARERVSADDGMRVLVDRLWPRGVPREDLIIDLWLREIAPSAGLRNWYAHDLRRKDEFALRYRAELAGHDDLLHLLDDLRRRGRLTLLCDAKELALSHGTVLRDVLIEGRFLRHHLEGKRP</sequence>
<dbReference type="RefSeq" id="WP_301814787.1">
    <property type="nucleotide sequence ID" value="NZ_JAUJZH010000030.1"/>
</dbReference>
<accession>A0ABT8SCT1</accession>
<name>A0ABT8SCT1_9BURK</name>